<organism evidence="1 2">
    <name type="scientific">Desulfonema limicola</name>
    <dbReference type="NCBI Taxonomy" id="45656"/>
    <lineage>
        <taxon>Bacteria</taxon>
        <taxon>Pseudomonadati</taxon>
        <taxon>Thermodesulfobacteriota</taxon>
        <taxon>Desulfobacteria</taxon>
        <taxon>Desulfobacterales</taxon>
        <taxon>Desulfococcaceae</taxon>
        <taxon>Desulfonema</taxon>
    </lineage>
</organism>
<protein>
    <submittedName>
        <fullName evidence="1">Uncharacterized protein</fullName>
    </submittedName>
</protein>
<accession>A0A975BCV2</accession>
<evidence type="ECO:0000313" key="2">
    <source>
        <dbReference type="Proteomes" id="UP000663720"/>
    </source>
</evidence>
<evidence type="ECO:0000313" key="1">
    <source>
        <dbReference type="EMBL" id="QTA83018.1"/>
    </source>
</evidence>
<dbReference type="Proteomes" id="UP000663720">
    <property type="component" value="Chromosome"/>
</dbReference>
<reference evidence="1" key="1">
    <citation type="journal article" date="2021" name="Microb. Physiol.">
        <title>Proteogenomic Insights into the Physiology of Marine, Sulfate-Reducing, Filamentous Desulfonema limicola and Desulfonema magnum.</title>
        <authorList>
            <person name="Schnaars V."/>
            <person name="Wohlbrand L."/>
            <person name="Scheve S."/>
            <person name="Hinrichs C."/>
            <person name="Reinhardt R."/>
            <person name="Rabus R."/>
        </authorList>
    </citation>
    <scope>NUCLEOTIDE SEQUENCE</scope>
    <source>
        <strain evidence="1">5ac10</strain>
    </source>
</reference>
<gene>
    <name evidence="1" type="ORF">dnl_54110</name>
</gene>
<dbReference type="EMBL" id="CP061799">
    <property type="protein sequence ID" value="QTA83018.1"/>
    <property type="molecule type" value="Genomic_DNA"/>
</dbReference>
<sequence length="104" mass="12628">MADSIFKWLPNLVCSFYAQYFLTESFLYSLICHSEFNILPVKKFCAFSYIFRLFHMPAMNGNRFERRLRNRLNQKHIAKECMDCIVDFVSFRAQKRRYCLFPML</sequence>
<proteinExistence type="predicted"/>
<name>A0A975BCV2_9BACT</name>
<dbReference type="AlphaFoldDB" id="A0A975BCV2"/>
<dbReference type="KEGG" id="dli:dnl_54110"/>
<keyword evidence="2" id="KW-1185">Reference proteome</keyword>